<keyword evidence="2" id="KW-1185">Reference proteome</keyword>
<reference evidence="1 2" key="1">
    <citation type="submission" date="2013-12" db="EMBL/GenBank/DDBJ databases">
        <title>Draft genome of the parsitic nematode Ancylostoma duodenale.</title>
        <authorList>
            <person name="Mitreva M."/>
        </authorList>
    </citation>
    <scope>NUCLEOTIDE SEQUENCE [LARGE SCALE GENOMIC DNA]</scope>
    <source>
        <strain evidence="1 2">Zhejiang</strain>
    </source>
</reference>
<gene>
    <name evidence="1" type="ORF">ANCDUO_06819</name>
</gene>
<evidence type="ECO:0000313" key="2">
    <source>
        <dbReference type="Proteomes" id="UP000054047"/>
    </source>
</evidence>
<organism evidence="1 2">
    <name type="scientific">Ancylostoma duodenale</name>
    <dbReference type="NCBI Taxonomy" id="51022"/>
    <lineage>
        <taxon>Eukaryota</taxon>
        <taxon>Metazoa</taxon>
        <taxon>Ecdysozoa</taxon>
        <taxon>Nematoda</taxon>
        <taxon>Chromadorea</taxon>
        <taxon>Rhabditida</taxon>
        <taxon>Rhabditina</taxon>
        <taxon>Rhabditomorpha</taxon>
        <taxon>Strongyloidea</taxon>
        <taxon>Ancylostomatidae</taxon>
        <taxon>Ancylostomatinae</taxon>
        <taxon>Ancylostoma</taxon>
    </lineage>
</organism>
<dbReference type="AlphaFoldDB" id="A0A0C2DK65"/>
<evidence type="ECO:0000313" key="1">
    <source>
        <dbReference type="EMBL" id="KIH62892.1"/>
    </source>
</evidence>
<dbReference type="Proteomes" id="UP000054047">
    <property type="component" value="Unassembled WGS sequence"/>
</dbReference>
<proteinExistence type="predicted"/>
<sequence length="60" mass="6983">MKGYERARLNFAQENMETDWRRSMRMDSTDYQEVLLSLLRSPGKDGCKYTDSSKITPGSM</sequence>
<protein>
    <submittedName>
        <fullName evidence="1">Uncharacterized protein</fullName>
    </submittedName>
</protein>
<accession>A0A0C2DK65</accession>
<name>A0A0C2DK65_9BILA</name>
<dbReference type="EMBL" id="KN729015">
    <property type="protein sequence ID" value="KIH62892.1"/>
    <property type="molecule type" value="Genomic_DNA"/>
</dbReference>